<proteinExistence type="predicted"/>
<dbReference type="EMBL" id="UINC01055918">
    <property type="protein sequence ID" value="SVB75350.1"/>
    <property type="molecule type" value="Genomic_DNA"/>
</dbReference>
<reference evidence="1" key="1">
    <citation type="submission" date="2018-05" db="EMBL/GenBank/DDBJ databases">
        <authorList>
            <person name="Lanie J.A."/>
            <person name="Ng W.-L."/>
            <person name="Kazmierczak K.M."/>
            <person name="Andrzejewski T.M."/>
            <person name="Davidsen T.M."/>
            <person name="Wayne K.J."/>
            <person name="Tettelin H."/>
            <person name="Glass J.I."/>
            <person name="Rusch D."/>
            <person name="Podicherti R."/>
            <person name="Tsui H.-C.T."/>
            <person name="Winkler M.E."/>
        </authorList>
    </citation>
    <scope>NUCLEOTIDE SEQUENCE</scope>
</reference>
<dbReference type="AlphaFoldDB" id="A0A382GJP5"/>
<organism evidence="1">
    <name type="scientific">marine metagenome</name>
    <dbReference type="NCBI Taxonomy" id="408172"/>
    <lineage>
        <taxon>unclassified sequences</taxon>
        <taxon>metagenomes</taxon>
        <taxon>ecological metagenomes</taxon>
    </lineage>
</organism>
<gene>
    <name evidence="1" type="ORF">METZ01_LOCUS228204</name>
</gene>
<sequence length="22" mass="2398">MLVSKISLMLKKLAPAKAGIER</sequence>
<evidence type="ECO:0000313" key="1">
    <source>
        <dbReference type="EMBL" id="SVB75350.1"/>
    </source>
</evidence>
<name>A0A382GJP5_9ZZZZ</name>
<protein>
    <submittedName>
        <fullName evidence="1">Uncharacterized protein</fullName>
    </submittedName>
</protein>
<accession>A0A382GJP5</accession>